<dbReference type="GO" id="GO:0000287">
    <property type="term" value="F:magnesium ion binding"/>
    <property type="evidence" value="ECO:0007669"/>
    <property type="project" value="UniProtKB-UniRule"/>
</dbReference>
<evidence type="ECO:0000313" key="3">
    <source>
        <dbReference type="EMBL" id="MDF9746720.1"/>
    </source>
</evidence>
<accession>A0A9Q4L691</accession>
<comment type="function">
    <text evidence="1">Catalyzes the transfer of diphosphate from ATP to 6-hydroxymethyl-7,8-dihydropterin (6-HMD), leading to 6-hydroxymethyl-7,8-dihydropterin diphosphate (6-HMDP).</text>
</comment>
<keyword evidence="4" id="KW-1185">Reference proteome</keyword>
<dbReference type="EC" id="2.7.6.3" evidence="1"/>
<evidence type="ECO:0000313" key="4">
    <source>
        <dbReference type="Proteomes" id="UP001154061"/>
    </source>
</evidence>
<keyword evidence="1" id="KW-0808">Transferase</keyword>
<keyword evidence="1" id="KW-0289">Folate biosynthesis</keyword>
<organism evidence="3 4">
    <name type="scientific">Natrinema salsiterrestre</name>
    <dbReference type="NCBI Taxonomy" id="2950540"/>
    <lineage>
        <taxon>Archaea</taxon>
        <taxon>Methanobacteriati</taxon>
        <taxon>Methanobacteriota</taxon>
        <taxon>Stenosarchaea group</taxon>
        <taxon>Halobacteria</taxon>
        <taxon>Halobacteriales</taxon>
        <taxon>Natrialbaceae</taxon>
        <taxon>Natrinema</taxon>
    </lineage>
</organism>
<dbReference type="GO" id="GO:0003848">
    <property type="term" value="F:2-amino-4-hydroxy-6-hydroxymethyldihydropteridine diphosphokinase activity"/>
    <property type="evidence" value="ECO:0007669"/>
    <property type="project" value="UniProtKB-UniRule"/>
</dbReference>
<dbReference type="GO" id="GO:0016301">
    <property type="term" value="F:kinase activity"/>
    <property type="evidence" value="ECO:0007669"/>
    <property type="project" value="UniProtKB-KW"/>
</dbReference>
<dbReference type="Pfam" id="PF01973">
    <property type="entry name" value="MptE-like"/>
    <property type="match status" value="1"/>
</dbReference>
<comment type="caution">
    <text evidence="3">The sequence shown here is derived from an EMBL/GenBank/DDBJ whole genome shotgun (WGS) entry which is preliminary data.</text>
</comment>
<reference evidence="3" key="1">
    <citation type="submission" date="2022-06" db="EMBL/GenBank/DDBJ databases">
        <title>Natrinema sp. a new haloarchaeum isolate from saline soil.</title>
        <authorList>
            <person name="Strakova D."/>
            <person name="Galisteo C."/>
            <person name="Sanchez-Porro C."/>
            <person name="Ventosa A."/>
        </authorList>
    </citation>
    <scope>NUCLEOTIDE SEQUENCE</scope>
    <source>
        <strain evidence="3">S1CR25-10</strain>
    </source>
</reference>
<gene>
    <name evidence="1" type="primary">mptE</name>
    <name evidence="3" type="ORF">NDI89_14105</name>
</gene>
<dbReference type="PANTHER" id="PTHR39648:SF1">
    <property type="entry name" value="6-HYDROXYMETHYL-7,8-DIHYDROPTERIN PYROPHOSPHOKINASE"/>
    <property type="match status" value="1"/>
</dbReference>
<dbReference type="GO" id="GO:0046656">
    <property type="term" value="P:folic acid biosynthetic process"/>
    <property type="evidence" value="ECO:0007669"/>
    <property type="project" value="UniProtKB-KW"/>
</dbReference>
<dbReference type="HAMAP" id="MF_02131">
    <property type="entry name" value="HMPDK_arch"/>
    <property type="match status" value="1"/>
</dbReference>
<comment type="cofactor">
    <cofactor evidence="1">
        <name>Mg(2+)</name>
        <dbReference type="ChEBI" id="CHEBI:18420"/>
    </cofactor>
</comment>
<dbReference type="PANTHER" id="PTHR39648">
    <property type="entry name" value="6-HYDROXYMETHYL-7,8-DIHYDROPTERIN PYROPHOSPHOKINASE"/>
    <property type="match status" value="1"/>
</dbReference>
<evidence type="ECO:0000256" key="1">
    <source>
        <dbReference type="HAMAP-Rule" id="MF_02131"/>
    </source>
</evidence>
<evidence type="ECO:0000259" key="2">
    <source>
        <dbReference type="Pfam" id="PF01973"/>
    </source>
</evidence>
<sequence length="233" mass="25459">MEFDEWEPVYEAILRDFAYDRAGDERGRDLLAARLEESFDPTELPIGPETTVAIAGAGPSLETETDLERAREADAVVAASTAVDTLAAHGIDADCMVTDLDKNPETVERLTAAGVPVAVHGHGDNLEAIREVVPNCDDAYVLPTTQAAPRGPVRNFGGFTDGDRAAFLADHLGTGRLTFVGWDFDDPAVDAPKARKLEWAERLLVWLESRRDERFAVLDERRDAIDTASLPLE</sequence>
<comment type="catalytic activity">
    <reaction evidence="1">
        <text>6-hydroxymethyl-7,8-dihydropterin + ATP = (7,8-dihydropterin-6-yl)methyl diphosphate + AMP + H(+)</text>
        <dbReference type="Rhea" id="RHEA:11412"/>
        <dbReference type="ChEBI" id="CHEBI:15378"/>
        <dbReference type="ChEBI" id="CHEBI:30616"/>
        <dbReference type="ChEBI" id="CHEBI:44841"/>
        <dbReference type="ChEBI" id="CHEBI:72950"/>
        <dbReference type="ChEBI" id="CHEBI:456215"/>
        <dbReference type="EC" id="2.7.6.3"/>
    </reaction>
</comment>
<comment type="pathway">
    <text evidence="1">Cofactor biosynthesis; tetrahydrofolate biosynthesis; 2-amino-4-hydroxy-6-hydroxymethyl-7,8-dihydropteridine diphosphate from 7,8-dihydroneopterin triphosphate: step 4/4.</text>
</comment>
<dbReference type="GO" id="GO:0005524">
    <property type="term" value="F:ATP binding"/>
    <property type="evidence" value="ECO:0007669"/>
    <property type="project" value="UniProtKB-UniRule"/>
</dbReference>
<keyword evidence="1" id="KW-0418">Kinase</keyword>
<dbReference type="InterPro" id="IPR002826">
    <property type="entry name" value="MptE-like"/>
</dbReference>
<name>A0A9Q4L691_9EURY</name>
<keyword evidence="1" id="KW-0460">Magnesium</keyword>
<feature type="domain" description="6-hydroxymethylpterin diphosphokinase MptE-like" evidence="2">
    <location>
        <begin position="49"/>
        <end position="185"/>
    </location>
</feature>
<dbReference type="AlphaFoldDB" id="A0A9Q4L691"/>
<dbReference type="RefSeq" id="WP_277522258.1">
    <property type="nucleotide sequence ID" value="NZ_JAMQOT010000004.1"/>
</dbReference>
<keyword evidence="1" id="KW-0067">ATP-binding</keyword>
<dbReference type="GO" id="GO:0046654">
    <property type="term" value="P:tetrahydrofolate biosynthetic process"/>
    <property type="evidence" value="ECO:0007669"/>
    <property type="project" value="UniProtKB-UniRule"/>
</dbReference>
<comment type="similarity">
    <text evidence="1">Belongs to the archaeal 6-HMPDK family.</text>
</comment>
<dbReference type="EMBL" id="JAMQOT010000004">
    <property type="protein sequence ID" value="MDF9746720.1"/>
    <property type="molecule type" value="Genomic_DNA"/>
</dbReference>
<protein>
    <recommendedName>
        <fullName evidence="1">6-hydroxymethyl-7,8-dihydropterin pyrophosphokinase</fullName>
        <shortName evidence="1">HPPK</shortName>
        <ecNumber evidence="1">2.7.6.3</ecNumber>
    </recommendedName>
    <alternativeName>
        <fullName evidence="1">2-amino-4-hydroxy-6-hydroxymethyldihydropteridine pyrophosphokinase</fullName>
    </alternativeName>
    <alternativeName>
        <fullName evidence="1">6-hydroxymethyl-7,8-dihydropterin diphosphokinase</fullName>
        <shortName evidence="1">6-HMPDK</shortName>
    </alternativeName>
    <alternativeName>
        <fullName evidence="1">7,8-dihydro-6-hydroxymethylpterin diphosphokinase</fullName>
    </alternativeName>
    <alternativeName>
        <fullName evidence="1">7,8-dihydro-6-hydroxymethylpterin pyrophosphokinase</fullName>
        <shortName evidence="1">PPPK</shortName>
    </alternativeName>
</protein>
<keyword evidence="1" id="KW-0547">Nucleotide-binding</keyword>
<dbReference type="InterPro" id="IPR027510">
    <property type="entry name" value="HMPDK_MptE"/>
</dbReference>
<dbReference type="Proteomes" id="UP001154061">
    <property type="component" value="Unassembled WGS sequence"/>
</dbReference>
<proteinExistence type="inferred from homology"/>